<keyword evidence="5" id="KW-0680">Restriction system</keyword>
<dbReference type="InterPro" id="IPR050390">
    <property type="entry name" value="C5-Methyltransferase"/>
</dbReference>
<dbReference type="GO" id="GO:0009307">
    <property type="term" value="P:DNA restriction-modification system"/>
    <property type="evidence" value="ECO:0007669"/>
    <property type="project" value="UniProtKB-KW"/>
</dbReference>
<keyword evidence="4 7" id="KW-0949">S-adenosyl-L-methionine</keyword>
<protein>
    <recommendedName>
        <fullName evidence="1">DNA (cytosine-5-)-methyltransferase</fullName>
        <ecNumber evidence="1">2.1.1.37</ecNumber>
    </recommendedName>
</protein>
<accession>A0A1Y5TZB8</accession>
<proteinExistence type="inferred from homology"/>
<evidence type="ECO:0000256" key="6">
    <source>
        <dbReference type="ARBA" id="ARBA00047422"/>
    </source>
</evidence>
<dbReference type="Pfam" id="PF00145">
    <property type="entry name" value="DNA_methylase"/>
    <property type="match status" value="2"/>
</dbReference>
<keyword evidence="3 7" id="KW-0808">Transferase</keyword>
<evidence type="ECO:0000256" key="7">
    <source>
        <dbReference type="PROSITE-ProRule" id="PRU01016"/>
    </source>
</evidence>
<evidence type="ECO:0000256" key="1">
    <source>
        <dbReference type="ARBA" id="ARBA00011975"/>
    </source>
</evidence>
<dbReference type="GO" id="GO:0003886">
    <property type="term" value="F:DNA (cytosine-5-)-methyltransferase activity"/>
    <property type="evidence" value="ECO:0007669"/>
    <property type="project" value="UniProtKB-EC"/>
</dbReference>
<keyword evidence="9" id="KW-1185">Reference proteome</keyword>
<dbReference type="InterPro" id="IPR029063">
    <property type="entry name" value="SAM-dependent_MTases_sf"/>
</dbReference>
<organism evidence="8 9">
    <name type="scientific">Oceanibacterium hippocampi</name>
    <dbReference type="NCBI Taxonomy" id="745714"/>
    <lineage>
        <taxon>Bacteria</taxon>
        <taxon>Pseudomonadati</taxon>
        <taxon>Pseudomonadota</taxon>
        <taxon>Alphaproteobacteria</taxon>
        <taxon>Sneathiellales</taxon>
        <taxon>Sneathiellaceae</taxon>
        <taxon>Oceanibacterium</taxon>
    </lineage>
</organism>
<dbReference type="Gene3D" id="3.90.120.10">
    <property type="entry name" value="DNA Methylase, subunit A, domain 2"/>
    <property type="match status" value="1"/>
</dbReference>
<dbReference type="PANTHER" id="PTHR10629">
    <property type="entry name" value="CYTOSINE-SPECIFIC METHYLTRANSFERASE"/>
    <property type="match status" value="1"/>
</dbReference>
<dbReference type="Gene3D" id="3.40.50.150">
    <property type="entry name" value="Vaccinia Virus protein VP39"/>
    <property type="match status" value="1"/>
</dbReference>
<dbReference type="InParanoid" id="A0A1Y5TZB8"/>
<dbReference type="GO" id="GO:0032259">
    <property type="term" value="P:methylation"/>
    <property type="evidence" value="ECO:0007669"/>
    <property type="project" value="UniProtKB-KW"/>
</dbReference>
<feature type="active site" evidence="7">
    <location>
        <position position="87"/>
    </location>
</feature>
<dbReference type="PANTHER" id="PTHR10629:SF52">
    <property type="entry name" value="DNA (CYTOSINE-5)-METHYLTRANSFERASE 1"/>
    <property type="match status" value="1"/>
</dbReference>
<dbReference type="SUPFAM" id="SSF53335">
    <property type="entry name" value="S-adenosyl-L-methionine-dependent methyltransferases"/>
    <property type="match status" value="1"/>
</dbReference>
<dbReference type="AlphaFoldDB" id="A0A1Y5TZB8"/>
<dbReference type="EMBL" id="FWFR01000006">
    <property type="protein sequence ID" value="SLN77277.1"/>
    <property type="molecule type" value="Genomic_DNA"/>
</dbReference>
<comment type="catalytic activity">
    <reaction evidence="6">
        <text>a 2'-deoxycytidine in DNA + S-adenosyl-L-methionine = a 5-methyl-2'-deoxycytidine in DNA + S-adenosyl-L-homocysteine + H(+)</text>
        <dbReference type="Rhea" id="RHEA:13681"/>
        <dbReference type="Rhea" id="RHEA-COMP:11369"/>
        <dbReference type="Rhea" id="RHEA-COMP:11370"/>
        <dbReference type="ChEBI" id="CHEBI:15378"/>
        <dbReference type="ChEBI" id="CHEBI:57856"/>
        <dbReference type="ChEBI" id="CHEBI:59789"/>
        <dbReference type="ChEBI" id="CHEBI:85452"/>
        <dbReference type="ChEBI" id="CHEBI:85454"/>
        <dbReference type="EC" id="2.1.1.37"/>
    </reaction>
</comment>
<reference evidence="8 9" key="1">
    <citation type="submission" date="2017-03" db="EMBL/GenBank/DDBJ databases">
        <authorList>
            <person name="Afonso C.L."/>
            <person name="Miller P.J."/>
            <person name="Scott M.A."/>
            <person name="Spackman E."/>
            <person name="Goraichik I."/>
            <person name="Dimitrov K.M."/>
            <person name="Suarez D.L."/>
            <person name="Swayne D.E."/>
        </authorList>
    </citation>
    <scope>NUCLEOTIDE SEQUENCE [LARGE SCALE GENOMIC DNA]</scope>
    <source>
        <strain evidence="8 9">CECT 7691</strain>
    </source>
</reference>
<keyword evidence="2 7" id="KW-0489">Methyltransferase</keyword>
<evidence type="ECO:0000256" key="2">
    <source>
        <dbReference type="ARBA" id="ARBA00022603"/>
    </source>
</evidence>
<evidence type="ECO:0000313" key="8">
    <source>
        <dbReference type="EMBL" id="SLN77277.1"/>
    </source>
</evidence>
<sequence>MALGCRCAAVSDGLVIDNFAGGGGASTGLEQALGRVDVAINHDPRAVAMHEANHPETRHHCQSVWRADPLDVTGGRPVRCAWFSPDCTYFSKAKGAAPIRDGQRHRRDLAWVVVLWAERVRPAVILLENVEEFRDWGPLLENGRPCPVSKGMTFRRWKRQLQRLGYRVEHRELRACDYGVPTSRKRLFVVARCDGLPIVWPDPTHGDPASEAVAAGALRPWATAASVLDWSQPIYSIFLTREEVKARRLPCRRPLADNTMARIARGVQRYVLDAAEPFIVPITHTANKSVHGIHDPLRTITTAHGGEFSLVSPFFVPRYGERAGQAPRSSGPAEPMPTIVPTANGASLVAAFMAQHNLGMVGHPLTDPLSTITTRGTQQQLVASHLMKFRGTCRDGQPLARPVPTVTSGSEHLAEVRAFLIKYYGAGIGQAAADPLHTITTQDRFGLVTVAGEDYAIADIGMRMLTPRELFSAQGFPSDYRIDFEYRGKPLSKVAQIELCGNSVPPGLARALAAANVPGALSIEAAA</sequence>
<dbReference type="GO" id="GO:0044027">
    <property type="term" value="P:negative regulation of gene expression via chromosomal CpG island methylation"/>
    <property type="evidence" value="ECO:0007669"/>
    <property type="project" value="TreeGrafter"/>
</dbReference>
<dbReference type="PRINTS" id="PR00105">
    <property type="entry name" value="C5METTRFRASE"/>
</dbReference>
<evidence type="ECO:0000256" key="3">
    <source>
        <dbReference type="ARBA" id="ARBA00022679"/>
    </source>
</evidence>
<evidence type="ECO:0000313" key="9">
    <source>
        <dbReference type="Proteomes" id="UP000193200"/>
    </source>
</evidence>
<dbReference type="PROSITE" id="PS51679">
    <property type="entry name" value="SAM_MT_C5"/>
    <property type="match status" value="1"/>
</dbReference>
<evidence type="ECO:0000256" key="5">
    <source>
        <dbReference type="ARBA" id="ARBA00022747"/>
    </source>
</evidence>
<dbReference type="GO" id="GO:0003677">
    <property type="term" value="F:DNA binding"/>
    <property type="evidence" value="ECO:0007669"/>
    <property type="project" value="TreeGrafter"/>
</dbReference>
<name>A0A1Y5TZB8_9PROT</name>
<gene>
    <name evidence="8" type="primary">aplIM_1</name>
    <name evidence="8" type="ORF">OCH7691_04369</name>
</gene>
<dbReference type="Proteomes" id="UP000193200">
    <property type="component" value="Unassembled WGS sequence"/>
</dbReference>
<comment type="similarity">
    <text evidence="7">Belongs to the class I-like SAM-binding methyltransferase superfamily. C5-methyltransferase family.</text>
</comment>
<evidence type="ECO:0000256" key="4">
    <source>
        <dbReference type="ARBA" id="ARBA00022691"/>
    </source>
</evidence>
<dbReference type="InterPro" id="IPR001525">
    <property type="entry name" value="C5_MeTfrase"/>
</dbReference>
<dbReference type="EC" id="2.1.1.37" evidence="1"/>